<dbReference type="Proteomes" id="UP000280834">
    <property type="component" value="Unassembled WGS sequence"/>
</dbReference>
<dbReference type="AlphaFoldDB" id="A0A0R3QM08"/>
<name>A0A0R3QM08_9BILA</name>
<dbReference type="EMBL" id="UZAG01015708">
    <property type="protein sequence ID" value="VDO22688.1"/>
    <property type="molecule type" value="Genomic_DNA"/>
</dbReference>
<reference evidence="1 2" key="2">
    <citation type="submission" date="2018-11" db="EMBL/GenBank/DDBJ databases">
        <authorList>
            <consortium name="Pathogen Informatics"/>
        </authorList>
    </citation>
    <scope>NUCLEOTIDE SEQUENCE [LARGE SCALE GENOMIC DNA]</scope>
</reference>
<gene>
    <name evidence="1" type="ORF">BTMF_LOCUS6794</name>
</gene>
<keyword evidence="2" id="KW-1185">Reference proteome</keyword>
<sequence>MRYSKVVDVSNTHFEGIRYRFIAFDQSTARESKNRKTVVKNINFTS</sequence>
<dbReference type="WBParaSite" id="BTMF_0000874301-mRNA-1">
    <property type="protein sequence ID" value="BTMF_0000874301-mRNA-1"/>
    <property type="gene ID" value="BTMF_0000874301"/>
</dbReference>
<reference evidence="3" key="1">
    <citation type="submission" date="2017-02" db="UniProtKB">
        <authorList>
            <consortium name="WormBaseParasite"/>
        </authorList>
    </citation>
    <scope>IDENTIFICATION</scope>
</reference>
<proteinExistence type="predicted"/>
<organism evidence="3">
    <name type="scientific">Brugia timori</name>
    <dbReference type="NCBI Taxonomy" id="42155"/>
    <lineage>
        <taxon>Eukaryota</taxon>
        <taxon>Metazoa</taxon>
        <taxon>Ecdysozoa</taxon>
        <taxon>Nematoda</taxon>
        <taxon>Chromadorea</taxon>
        <taxon>Rhabditida</taxon>
        <taxon>Spirurina</taxon>
        <taxon>Spiruromorpha</taxon>
        <taxon>Filarioidea</taxon>
        <taxon>Onchocercidae</taxon>
        <taxon>Brugia</taxon>
    </lineage>
</organism>
<evidence type="ECO:0000313" key="2">
    <source>
        <dbReference type="Proteomes" id="UP000280834"/>
    </source>
</evidence>
<evidence type="ECO:0000313" key="1">
    <source>
        <dbReference type="EMBL" id="VDO22688.1"/>
    </source>
</evidence>
<protein>
    <submittedName>
        <fullName evidence="3">Cystatin domain-containing protein</fullName>
    </submittedName>
</protein>
<accession>A0A0R3QM08</accession>
<evidence type="ECO:0000313" key="3">
    <source>
        <dbReference type="WBParaSite" id="BTMF_0000874301-mRNA-1"/>
    </source>
</evidence>